<feature type="compositionally biased region" description="Basic and acidic residues" evidence="1">
    <location>
        <begin position="44"/>
        <end position="53"/>
    </location>
</feature>
<sequence>MADPANHHPHVDPNANSPVARLYRLLGGPCLFCSSNVARPRHDVGTPAVRHDPSASTSSTHHTVTGCHLPPATNGPHSTAIDEGSDGEKAEGKGRGGGDDDGDEPVTGRLRGGRSGHETPLDGFPPDSKWLQWMRCSCKHCTIVPFPDRSGEDTGKGKGKGKQPVVEREERLRGGDRPADTDGENSDDGSMGYYGGDGWELEDSDGWELLESDEESVRSDQGQSWSDWSADGCRPFDLQASAFGWDTDAEAEMRGLLEEDGPDEGIWSANHEDMPNQHQHQTPENYELPQEMIHVLHQHSIFKAFKKVLDDLPGRLPTLDELWTEYYWLWPEAWFPCGCLNIQLWGTLARELISRRTRRHRGGVCVTCGRSISTGSSDSNSSGPESHPRGSNEGSGESMSLSGTTVFKNSDSGSGSDWEEYWGNLAGKRLSVHVADEDVREDQRFTRSLERAVAMLTRGGGRAHERVPKEQQSDDEEVGPKNDEGCRLRGGAGSSTGGSGTFDSEEAPAVSNENPDEAVEREAAQRADVVNQETREAFDFWLFWFIFGDTGRS</sequence>
<organism evidence="2 3">
    <name type="scientific">Diplodia corticola</name>
    <dbReference type="NCBI Taxonomy" id="236234"/>
    <lineage>
        <taxon>Eukaryota</taxon>
        <taxon>Fungi</taxon>
        <taxon>Dikarya</taxon>
        <taxon>Ascomycota</taxon>
        <taxon>Pezizomycotina</taxon>
        <taxon>Dothideomycetes</taxon>
        <taxon>Dothideomycetes incertae sedis</taxon>
        <taxon>Botryosphaeriales</taxon>
        <taxon>Botryosphaeriaceae</taxon>
        <taxon>Diplodia</taxon>
    </lineage>
</organism>
<dbReference type="Proteomes" id="UP000183809">
    <property type="component" value="Unassembled WGS sequence"/>
</dbReference>
<reference evidence="2 3" key="1">
    <citation type="submission" date="2016-10" db="EMBL/GenBank/DDBJ databases">
        <title>Proteomics and genomics reveal pathogen-plant mechanisms compatible with a hemibiotrophic lifestyle of Diplodia corticola.</title>
        <authorList>
            <person name="Fernandes I."/>
            <person name="De Jonge R."/>
            <person name="Van De Peer Y."/>
            <person name="Devreese B."/>
            <person name="Alves A."/>
            <person name="Esteves A.C."/>
        </authorList>
    </citation>
    <scope>NUCLEOTIDE SEQUENCE [LARGE SCALE GENOMIC DNA]</scope>
    <source>
        <strain evidence="2 3">CBS 112549</strain>
    </source>
</reference>
<dbReference type="AlphaFoldDB" id="A0A1J9QRK3"/>
<protein>
    <submittedName>
        <fullName evidence="2">Uncharacterized protein</fullName>
    </submittedName>
</protein>
<feature type="compositionally biased region" description="Gly residues" evidence="1">
    <location>
        <begin position="488"/>
        <end position="500"/>
    </location>
</feature>
<accession>A0A1J9QRK3</accession>
<feature type="compositionally biased region" description="Low complexity" evidence="1">
    <location>
        <begin position="373"/>
        <end position="385"/>
    </location>
</feature>
<dbReference type="OrthoDB" id="10689021at2759"/>
<dbReference type="GeneID" id="31017783"/>
<evidence type="ECO:0000313" key="3">
    <source>
        <dbReference type="Proteomes" id="UP000183809"/>
    </source>
</evidence>
<feature type="compositionally biased region" description="Low complexity" evidence="1">
    <location>
        <begin position="54"/>
        <end position="68"/>
    </location>
</feature>
<feature type="region of interest" description="Disordered" evidence="1">
    <location>
        <begin position="146"/>
        <end position="198"/>
    </location>
</feature>
<feature type="compositionally biased region" description="Basic and acidic residues" evidence="1">
    <location>
        <begin position="86"/>
        <end position="98"/>
    </location>
</feature>
<keyword evidence="3" id="KW-1185">Reference proteome</keyword>
<evidence type="ECO:0000256" key="1">
    <source>
        <dbReference type="SAM" id="MobiDB-lite"/>
    </source>
</evidence>
<feature type="region of interest" description="Disordered" evidence="1">
    <location>
        <begin position="373"/>
        <end position="414"/>
    </location>
</feature>
<evidence type="ECO:0000313" key="2">
    <source>
        <dbReference type="EMBL" id="OJD30642.1"/>
    </source>
</evidence>
<feature type="compositionally biased region" description="Basic and acidic residues" evidence="1">
    <location>
        <begin position="462"/>
        <end position="487"/>
    </location>
</feature>
<comment type="caution">
    <text evidence="2">The sequence shown here is derived from an EMBL/GenBank/DDBJ whole genome shotgun (WGS) entry which is preliminary data.</text>
</comment>
<proteinExistence type="predicted"/>
<gene>
    <name evidence="2" type="ORF">BKCO1_5800010</name>
</gene>
<feature type="region of interest" description="Disordered" evidence="1">
    <location>
        <begin position="211"/>
        <end position="230"/>
    </location>
</feature>
<feature type="compositionally biased region" description="Basic and acidic residues" evidence="1">
    <location>
        <begin position="165"/>
        <end position="180"/>
    </location>
</feature>
<dbReference type="RefSeq" id="XP_020126902.1">
    <property type="nucleotide sequence ID" value="XM_020277522.1"/>
</dbReference>
<dbReference type="EMBL" id="MNUE01000058">
    <property type="protein sequence ID" value="OJD30642.1"/>
    <property type="molecule type" value="Genomic_DNA"/>
</dbReference>
<feature type="compositionally biased region" description="Polar residues" evidence="1">
    <location>
        <begin position="392"/>
        <end position="414"/>
    </location>
</feature>
<feature type="region of interest" description="Disordered" evidence="1">
    <location>
        <begin position="44"/>
        <end position="125"/>
    </location>
</feature>
<name>A0A1J9QRK3_9PEZI</name>
<feature type="region of interest" description="Disordered" evidence="1">
    <location>
        <begin position="457"/>
        <end position="527"/>
    </location>
</feature>